<name>A0A0E9XK21_ANGAN</name>
<organism evidence="2">
    <name type="scientific">Anguilla anguilla</name>
    <name type="common">European freshwater eel</name>
    <name type="synonym">Muraena anguilla</name>
    <dbReference type="NCBI Taxonomy" id="7936"/>
    <lineage>
        <taxon>Eukaryota</taxon>
        <taxon>Metazoa</taxon>
        <taxon>Chordata</taxon>
        <taxon>Craniata</taxon>
        <taxon>Vertebrata</taxon>
        <taxon>Euteleostomi</taxon>
        <taxon>Actinopterygii</taxon>
        <taxon>Neopterygii</taxon>
        <taxon>Teleostei</taxon>
        <taxon>Anguilliformes</taxon>
        <taxon>Anguillidae</taxon>
        <taxon>Anguilla</taxon>
    </lineage>
</organism>
<feature type="transmembrane region" description="Helical" evidence="1">
    <location>
        <begin position="6"/>
        <end position="26"/>
    </location>
</feature>
<sequence>MLGNLYTISILSMIPMLCIYNLYLCVHHTDSCISTEPIQLHTFVIV</sequence>
<proteinExistence type="predicted"/>
<dbReference type="EMBL" id="GBXM01005821">
    <property type="protein sequence ID" value="JAI02757.1"/>
    <property type="molecule type" value="Transcribed_RNA"/>
</dbReference>
<dbReference type="AlphaFoldDB" id="A0A0E9XK21"/>
<keyword evidence="1" id="KW-1133">Transmembrane helix</keyword>
<evidence type="ECO:0000313" key="2">
    <source>
        <dbReference type="EMBL" id="JAI02757.1"/>
    </source>
</evidence>
<reference evidence="2" key="1">
    <citation type="submission" date="2014-11" db="EMBL/GenBank/DDBJ databases">
        <authorList>
            <person name="Amaro Gonzalez C."/>
        </authorList>
    </citation>
    <scope>NUCLEOTIDE SEQUENCE</scope>
</reference>
<protein>
    <submittedName>
        <fullName evidence="2">Uncharacterized protein</fullName>
    </submittedName>
</protein>
<keyword evidence="1" id="KW-0812">Transmembrane</keyword>
<reference evidence="2" key="2">
    <citation type="journal article" date="2015" name="Fish Shellfish Immunol.">
        <title>Early steps in the European eel (Anguilla anguilla)-Vibrio vulnificus interaction in the gills: Role of the RtxA13 toxin.</title>
        <authorList>
            <person name="Callol A."/>
            <person name="Pajuelo D."/>
            <person name="Ebbesson L."/>
            <person name="Teles M."/>
            <person name="MacKenzie S."/>
            <person name="Amaro C."/>
        </authorList>
    </citation>
    <scope>NUCLEOTIDE SEQUENCE</scope>
</reference>
<keyword evidence="1" id="KW-0472">Membrane</keyword>
<accession>A0A0E9XK21</accession>
<evidence type="ECO:0000256" key="1">
    <source>
        <dbReference type="SAM" id="Phobius"/>
    </source>
</evidence>